<dbReference type="RefSeq" id="WP_135767076.1">
    <property type="nucleotide sequence ID" value="NZ_RQET01000004.1"/>
</dbReference>
<dbReference type="EMBL" id="RQET01000004">
    <property type="protein sequence ID" value="TGK11672.1"/>
    <property type="molecule type" value="Genomic_DNA"/>
</dbReference>
<evidence type="ECO:0000256" key="1">
    <source>
        <dbReference type="ARBA" id="ARBA00022603"/>
    </source>
</evidence>
<proteinExistence type="inferred from homology"/>
<feature type="binding site" evidence="4">
    <location>
        <position position="300"/>
    </location>
    <ligand>
        <name>S-adenosyl-L-methionine</name>
        <dbReference type="ChEBI" id="CHEBI:59789"/>
    </ligand>
</feature>
<dbReference type="PROSITE" id="PS01230">
    <property type="entry name" value="TRMA_1"/>
    <property type="match status" value="1"/>
</dbReference>
<feature type="region of interest" description="Disordered" evidence="6">
    <location>
        <begin position="1"/>
        <end position="27"/>
    </location>
</feature>
<organism evidence="8 9">
    <name type="scientific">Leptospira fletcheri</name>
    <dbReference type="NCBI Taxonomy" id="2484981"/>
    <lineage>
        <taxon>Bacteria</taxon>
        <taxon>Pseudomonadati</taxon>
        <taxon>Spirochaetota</taxon>
        <taxon>Spirochaetia</taxon>
        <taxon>Leptospirales</taxon>
        <taxon>Leptospiraceae</taxon>
        <taxon>Leptospira</taxon>
    </lineage>
</organism>
<feature type="domain" description="TRAM" evidence="7">
    <location>
        <begin position="19"/>
        <end position="83"/>
    </location>
</feature>
<dbReference type="Gene3D" id="3.40.50.150">
    <property type="entry name" value="Vaccinia Virus protein VP39"/>
    <property type="match status" value="2"/>
</dbReference>
<dbReference type="CDD" id="cd02440">
    <property type="entry name" value="AdoMet_MTases"/>
    <property type="match status" value="1"/>
</dbReference>
<reference evidence="8" key="1">
    <citation type="journal article" date="2019" name="PLoS Negl. Trop. Dis.">
        <title>Revisiting the worldwide diversity of Leptospira species in the environment.</title>
        <authorList>
            <person name="Vincent A.T."/>
            <person name="Schiettekatte O."/>
            <person name="Bourhy P."/>
            <person name="Veyrier F.J."/>
            <person name="Picardeau M."/>
        </authorList>
    </citation>
    <scope>NUCLEOTIDE SEQUENCE [LARGE SCALE GENOMIC DNA]</scope>
    <source>
        <strain evidence="8">SSW15</strain>
    </source>
</reference>
<evidence type="ECO:0000256" key="5">
    <source>
        <dbReference type="PROSITE-ProRule" id="PRU10015"/>
    </source>
</evidence>
<feature type="binding site" evidence="4">
    <location>
        <position position="251"/>
    </location>
    <ligand>
        <name>S-adenosyl-L-methionine</name>
        <dbReference type="ChEBI" id="CHEBI:59789"/>
    </ligand>
</feature>
<evidence type="ECO:0000313" key="9">
    <source>
        <dbReference type="Proteomes" id="UP000298458"/>
    </source>
</evidence>
<keyword evidence="2 4" id="KW-0808">Transferase</keyword>
<dbReference type="SUPFAM" id="SSF53335">
    <property type="entry name" value="S-adenosyl-L-methionine-dependent methyltransferases"/>
    <property type="match status" value="1"/>
</dbReference>
<protein>
    <submittedName>
        <fullName evidence="8">Class I SAM-dependent RNA methyltransferase</fullName>
    </submittedName>
</protein>
<evidence type="ECO:0000256" key="4">
    <source>
        <dbReference type="PROSITE-ProRule" id="PRU01024"/>
    </source>
</evidence>
<dbReference type="PANTHER" id="PTHR11061">
    <property type="entry name" value="RNA M5U METHYLTRANSFERASE"/>
    <property type="match status" value="1"/>
</dbReference>
<dbReference type="AlphaFoldDB" id="A0A4R9GG61"/>
<dbReference type="InterPro" id="IPR012340">
    <property type="entry name" value="NA-bd_OB-fold"/>
</dbReference>
<evidence type="ECO:0000256" key="2">
    <source>
        <dbReference type="ARBA" id="ARBA00022679"/>
    </source>
</evidence>
<keyword evidence="3 4" id="KW-0949">S-adenosyl-L-methionine</keyword>
<accession>A0A4R9GG61</accession>
<dbReference type="Pfam" id="PF01938">
    <property type="entry name" value="TRAM"/>
    <property type="match status" value="1"/>
</dbReference>
<comment type="similarity">
    <text evidence="4">Belongs to the class I-like SAM-binding methyltransferase superfamily. RNA M5U methyltransferase family.</text>
</comment>
<feature type="compositionally biased region" description="Basic residues" evidence="6">
    <location>
        <begin position="13"/>
        <end position="22"/>
    </location>
</feature>
<dbReference type="Proteomes" id="UP000298458">
    <property type="component" value="Unassembled WGS sequence"/>
</dbReference>
<feature type="active site" evidence="5">
    <location>
        <position position="374"/>
    </location>
</feature>
<feature type="binding site" evidence="4">
    <location>
        <position position="279"/>
    </location>
    <ligand>
        <name>S-adenosyl-L-methionine</name>
        <dbReference type="ChEBI" id="CHEBI:59789"/>
    </ligand>
</feature>
<dbReference type="PROSITE" id="PS51687">
    <property type="entry name" value="SAM_MT_RNA_M5U"/>
    <property type="match status" value="1"/>
</dbReference>
<dbReference type="PANTHER" id="PTHR11061:SF30">
    <property type="entry name" value="TRNA (URACIL(54)-C(5))-METHYLTRANSFERASE"/>
    <property type="match status" value="1"/>
</dbReference>
<evidence type="ECO:0000259" key="7">
    <source>
        <dbReference type="PROSITE" id="PS50926"/>
    </source>
</evidence>
<name>A0A4R9GG61_9LEPT</name>
<evidence type="ECO:0000256" key="3">
    <source>
        <dbReference type="ARBA" id="ARBA00022691"/>
    </source>
</evidence>
<evidence type="ECO:0000256" key="6">
    <source>
        <dbReference type="SAM" id="MobiDB-lite"/>
    </source>
</evidence>
<dbReference type="GO" id="GO:0070041">
    <property type="term" value="F:rRNA (uridine-C5-)-methyltransferase activity"/>
    <property type="evidence" value="ECO:0007669"/>
    <property type="project" value="TreeGrafter"/>
</dbReference>
<comment type="caution">
    <text evidence="8">The sequence shown here is derived from an EMBL/GenBank/DDBJ whole genome shotgun (WGS) entry which is preliminary data.</text>
</comment>
<dbReference type="PROSITE" id="PS50926">
    <property type="entry name" value="TRAM"/>
    <property type="match status" value="1"/>
</dbReference>
<dbReference type="Pfam" id="PF05958">
    <property type="entry name" value="tRNA_U5-meth_tr"/>
    <property type="match status" value="1"/>
</dbReference>
<keyword evidence="1 4" id="KW-0489">Methyltransferase</keyword>
<dbReference type="Gene3D" id="2.40.50.140">
    <property type="entry name" value="Nucleic acid-binding proteins"/>
    <property type="match status" value="1"/>
</dbReference>
<dbReference type="GO" id="GO:0070475">
    <property type="term" value="P:rRNA base methylation"/>
    <property type="evidence" value="ECO:0007669"/>
    <property type="project" value="TreeGrafter"/>
</dbReference>
<dbReference type="InterPro" id="IPR030390">
    <property type="entry name" value="MeTrfase_TrmA_AS"/>
</dbReference>
<dbReference type="InterPro" id="IPR002792">
    <property type="entry name" value="TRAM_dom"/>
</dbReference>
<gene>
    <name evidence="8" type="ORF">EHO60_05080</name>
</gene>
<dbReference type="InterPro" id="IPR029063">
    <property type="entry name" value="SAM-dependent_MTases_sf"/>
</dbReference>
<dbReference type="InterPro" id="IPR010280">
    <property type="entry name" value="U5_MeTrfase_fam"/>
</dbReference>
<keyword evidence="9" id="KW-1185">Reference proteome</keyword>
<evidence type="ECO:0000313" key="8">
    <source>
        <dbReference type="EMBL" id="TGK11672.1"/>
    </source>
</evidence>
<dbReference type="SUPFAM" id="SSF50249">
    <property type="entry name" value="Nucleic acid-binding proteins"/>
    <property type="match status" value="1"/>
</dbReference>
<feature type="active site" description="Nucleophile" evidence="4">
    <location>
        <position position="374"/>
    </location>
</feature>
<feature type="binding site" evidence="4">
    <location>
        <position position="347"/>
    </location>
    <ligand>
        <name>S-adenosyl-L-methionine</name>
        <dbReference type="ChEBI" id="CHEBI:59789"/>
    </ligand>
</feature>
<sequence>MGSEKNRPWNLKKNLRNSKSKKGNLSEENEVRDIALERWANLGRTIAHTEGKTAFIKAGIPGEIVTVLVEKEKSELLWGRVKSVRNSSPSRIGTDCSSFPECGGCSYRHVSYEEELDIKKELLLDTLQGIAKSDRSRLPSVGILSGPSDHYRNTAQIKLLRTKKGILAGFYRENSNLFVRLPEEGCRQLPKEMNEYLSFVLRDSIRWTNKEECRLRFFGNSVIEYDEEEATIGPFFEEGLVWKIPIGGFTQVNRFLIEPWLERIRSWIPTGIDSVLELYCGAGLISLSLSSKIKRLTGYELSGRSVRMARENAEAAGRKNLSFEVLDLEKEPLPEKISLESDLWILNPPRSGASKKVMASLESCKPRSLIYSSCNHTTLARDLRAMDEFGYRIEDLVLADFFPRTHHFEVLVRLERNGNKTHS</sequence>
<dbReference type="OrthoDB" id="9804590at2"/>